<evidence type="ECO:0008006" key="3">
    <source>
        <dbReference type="Google" id="ProtNLM"/>
    </source>
</evidence>
<organism evidence="1 2">
    <name type="scientific">Spirosoma telluris</name>
    <dbReference type="NCBI Taxonomy" id="2183553"/>
    <lineage>
        <taxon>Bacteria</taxon>
        <taxon>Pseudomonadati</taxon>
        <taxon>Bacteroidota</taxon>
        <taxon>Cytophagia</taxon>
        <taxon>Cytophagales</taxon>
        <taxon>Cytophagaceae</taxon>
        <taxon>Spirosoma</taxon>
    </lineage>
</organism>
<name>A0A327NST8_9BACT</name>
<protein>
    <recommendedName>
        <fullName evidence="3">Lipocalin-like domain-containing protein</fullName>
    </recommendedName>
</protein>
<dbReference type="EMBL" id="QLII01000001">
    <property type="protein sequence ID" value="RAI78450.1"/>
    <property type="molecule type" value="Genomic_DNA"/>
</dbReference>
<dbReference type="Proteomes" id="UP000249016">
    <property type="component" value="Unassembled WGS sequence"/>
</dbReference>
<comment type="caution">
    <text evidence="1">The sequence shown here is derived from an EMBL/GenBank/DDBJ whole genome shotgun (WGS) entry which is preliminary data.</text>
</comment>
<evidence type="ECO:0000313" key="1">
    <source>
        <dbReference type="EMBL" id="RAI78450.1"/>
    </source>
</evidence>
<accession>A0A327NST8</accession>
<proteinExistence type="predicted"/>
<dbReference type="AlphaFoldDB" id="A0A327NST8"/>
<keyword evidence="2" id="KW-1185">Reference proteome</keyword>
<dbReference type="OrthoDB" id="964758at2"/>
<sequence length="138" mass="14923">MAILMLLVMACGGKETTVPVSDKVKKAWTAQTVKENSTLVYTKGATSNIRNYNGFRLDLSNPPAVSITDYDGLTFTGQYEVPSDTRLVLKNLNPQPTGTNGTIEFTINSVSDNQLDLTRVTSSPKTGGTTNQYALTNL</sequence>
<reference evidence="1 2" key="1">
    <citation type="submission" date="2018-06" db="EMBL/GenBank/DDBJ databases">
        <title>Spirosoma sp. HMF3257 Genome sequencing and assembly.</title>
        <authorList>
            <person name="Kang H."/>
            <person name="Cha I."/>
            <person name="Kim H."/>
            <person name="Kang J."/>
            <person name="Joh K."/>
        </authorList>
    </citation>
    <scope>NUCLEOTIDE SEQUENCE [LARGE SCALE GENOMIC DNA]</scope>
    <source>
        <strain evidence="1 2">HMF3257</strain>
    </source>
</reference>
<gene>
    <name evidence="1" type="ORF">HMF3257_13535</name>
</gene>
<evidence type="ECO:0000313" key="2">
    <source>
        <dbReference type="Proteomes" id="UP000249016"/>
    </source>
</evidence>